<keyword evidence="1" id="KW-0812">Transmembrane</keyword>
<evidence type="ECO:0000313" key="3">
    <source>
        <dbReference type="EMBL" id="CAL8121200.1"/>
    </source>
</evidence>
<name>A0ABP1R6L8_9HEXA</name>
<reference evidence="3 4" key="1">
    <citation type="submission" date="2024-08" db="EMBL/GenBank/DDBJ databases">
        <authorList>
            <person name="Cucini C."/>
            <person name="Frati F."/>
        </authorList>
    </citation>
    <scope>NUCLEOTIDE SEQUENCE [LARGE SCALE GENOMIC DNA]</scope>
</reference>
<evidence type="ECO:0000256" key="2">
    <source>
        <dbReference type="SAM" id="SignalP"/>
    </source>
</evidence>
<feature type="transmembrane region" description="Helical" evidence="1">
    <location>
        <begin position="595"/>
        <end position="618"/>
    </location>
</feature>
<feature type="signal peptide" evidence="2">
    <location>
        <begin position="1"/>
        <end position="16"/>
    </location>
</feature>
<accession>A0ABP1R6L8</accession>
<keyword evidence="1" id="KW-1133">Transmembrane helix</keyword>
<keyword evidence="2" id="KW-0732">Signal</keyword>
<protein>
    <submittedName>
        <fullName evidence="3">Uncharacterized protein</fullName>
    </submittedName>
</protein>
<proteinExistence type="predicted"/>
<comment type="caution">
    <text evidence="3">The sequence shown here is derived from an EMBL/GenBank/DDBJ whole genome shotgun (WGS) entry which is preliminary data.</text>
</comment>
<dbReference type="EMBL" id="CAXLJM020000065">
    <property type="protein sequence ID" value="CAL8121200.1"/>
    <property type="molecule type" value="Genomic_DNA"/>
</dbReference>
<dbReference type="Proteomes" id="UP001642540">
    <property type="component" value="Unassembled WGS sequence"/>
</dbReference>
<sequence length="626" mass="72628">MEWLWCSLCGVYLTTAVLCSEQHDCCIFNLFSELREHWELYTFHNRITQIKSGTEFLVGEPSIKIVSYQGAFSFREPVYRYSTTLNIIICPLPSWHSGRAAKDCVLQFMKALVPTRTLFLFVNVIRNALGHEVMSSPNWVEFLPVFPALKVLIYVDKLCDPTRKVLLFICKDYCSSVPAAPSIFDLFRHLNFDSAHRSLFQNTRGKVLPALVADVFQYTEAFKDQTERASACLKLVGQLSKYCRNDIMTMLTIAKYHNATLSLHRMMSKTMATYQVGRLYSHIEHIVYALQLSAPKTPREFAIQFHYEKTDSMSILYCKENDQKNGNWRGKLSPWKDPFTPTVWLTFKLVFIFIIVAFLIDSRTCNGFLAIVQLISYTLGHEKCEKKRYYTFICSMAFLLLIYSNCILSIISVPPPVIGFQTLKNLLDAKYKICWPKRLTSKSPDEMLQFDFEVLGLSNKINTTFHIMENATKFVEIVAEMVRKGNKLAMWELSSTSERKLKELRHEFGLRKISSYCFIVKQTLNIRLYFWKINTENRYWIIRTLERLVESGINSQWNKWSDWGSLVKLKLLNDTDIGGHSSDTSNPTYISLNELLIVFIMWVVLSVVSFFVLCTEIIRCTTVNKF</sequence>
<evidence type="ECO:0000313" key="4">
    <source>
        <dbReference type="Proteomes" id="UP001642540"/>
    </source>
</evidence>
<evidence type="ECO:0000256" key="1">
    <source>
        <dbReference type="SAM" id="Phobius"/>
    </source>
</evidence>
<feature type="transmembrane region" description="Helical" evidence="1">
    <location>
        <begin position="389"/>
        <end position="411"/>
    </location>
</feature>
<keyword evidence="4" id="KW-1185">Reference proteome</keyword>
<feature type="chain" id="PRO_5045630863" evidence="2">
    <location>
        <begin position="17"/>
        <end position="626"/>
    </location>
</feature>
<organism evidence="3 4">
    <name type="scientific">Orchesella dallaii</name>
    <dbReference type="NCBI Taxonomy" id="48710"/>
    <lineage>
        <taxon>Eukaryota</taxon>
        <taxon>Metazoa</taxon>
        <taxon>Ecdysozoa</taxon>
        <taxon>Arthropoda</taxon>
        <taxon>Hexapoda</taxon>
        <taxon>Collembola</taxon>
        <taxon>Entomobryomorpha</taxon>
        <taxon>Entomobryoidea</taxon>
        <taxon>Orchesellidae</taxon>
        <taxon>Orchesellinae</taxon>
        <taxon>Orchesella</taxon>
    </lineage>
</organism>
<feature type="transmembrane region" description="Helical" evidence="1">
    <location>
        <begin position="342"/>
        <end position="360"/>
    </location>
</feature>
<gene>
    <name evidence="3" type="ORF">ODALV1_LOCUS19267</name>
</gene>
<keyword evidence="1" id="KW-0472">Membrane</keyword>